<evidence type="ECO:0000256" key="4">
    <source>
        <dbReference type="RuleBase" id="RU369029"/>
    </source>
</evidence>
<dbReference type="PANTHER" id="PTHR31413:SF46">
    <property type="entry name" value="NINJA-FAMILY PROTEIN AFP1"/>
    <property type="match status" value="1"/>
</dbReference>
<comment type="caution">
    <text evidence="8">The sequence shown here is derived from an EMBL/GenBank/DDBJ whole genome shotgun (WGS) entry which is preliminary data.</text>
</comment>
<reference evidence="8 9" key="1">
    <citation type="submission" date="2019-07" db="EMBL/GenBank/DDBJ databases">
        <title>De Novo Assembly of kiwifruit Actinidia rufa.</title>
        <authorList>
            <person name="Sugita-Konishi S."/>
            <person name="Sato K."/>
            <person name="Mori E."/>
            <person name="Abe Y."/>
            <person name="Kisaki G."/>
            <person name="Hamano K."/>
            <person name="Suezawa K."/>
            <person name="Otani M."/>
            <person name="Fukuda T."/>
            <person name="Manabe T."/>
            <person name="Gomi K."/>
            <person name="Tabuchi M."/>
            <person name="Akimitsu K."/>
            <person name="Kataoka I."/>
        </authorList>
    </citation>
    <scope>NUCLEOTIDE SEQUENCE [LARGE SCALE GENOMIC DNA]</scope>
    <source>
        <strain evidence="9">cv. Fuchu</strain>
    </source>
</reference>
<sequence>MEFSSTRGLARLIFCLLCLVGVAIRSSSSGEASLSSIRSLQERSNQEAMGSSGTKGRKNTNKSVTDTESPPKKPEVLERRGRQTGSNSVDNMPCVFTQGDGPNGRRIDGILYKYRKGEEVRIMCVCHGNFLSPAEFVKHAGGTNVAHPLKHIVVNPSAGRFL</sequence>
<dbReference type="Proteomes" id="UP000585474">
    <property type="component" value="Unassembled WGS sequence"/>
</dbReference>
<protein>
    <recommendedName>
        <fullName evidence="4">Ninja-family protein</fullName>
    </recommendedName>
    <alternativeName>
        <fullName evidence="4">ABI-binding protein</fullName>
    </alternativeName>
</protein>
<dbReference type="EMBL" id="BJWL01000006">
    <property type="protein sequence ID" value="GFY88742.1"/>
    <property type="molecule type" value="Genomic_DNA"/>
</dbReference>
<dbReference type="GO" id="GO:0005634">
    <property type="term" value="C:nucleus"/>
    <property type="evidence" value="ECO:0007669"/>
    <property type="project" value="UniProtKB-SubCell"/>
</dbReference>
<dbReference type="PANTHER" id="PTHR31413">
    <property type="entry name" value="AFP HOMOLOG 2"/>
    <property type="match status" value="1"/>
</dbReference>
<dbReference type="GO" id="GO:0045892">
    <property type="term" value="P:negative regulation of DNA-templated transcription"/>
    <property type="evidence" value="ECO:0007669"/>
    <property type="project" value="TreeGrafter"/>
</dbReference>
<keyword evidence="3 4" id="KW-0539">Nucleus</keyword>
<evidence type="ECO:0000256" key="6">
    <source>
        <dbReference type="SAM" id="SignalP"/>
    </source>
</evidence>
<dbReference type="GO" id="GO:0009737">
    <property type="term" value="P:response to abscisic acid"/>
    <property type="evidence" value="ECO:0007669"/>
    <property type="project" value="TreeGrafter"/>
</dbReference>
<keyword evidence="6" id="KW-0732">Signal</keyword>
<feature type="chain" id="PRO_5029632300" description="Ninja-family protein" evidence="6">
    <location>
        <begin position="31"/>
        <end position="162"/>
    </location>
</feature>
<evidence type="ECO:0000256" key="3">
    <source>
        <dbReference type="ARBA" id="ARBA00023242"/>
    </source>
</evidence>
<feature type="compositionally biased region" description="Basic and acidic residues" evidence="5">
    <location>
        <begin position="69"/>
        <end position="81"/>
    </location>
</feature>
<evidence type="ECO:0000313" key="9">
    <source>
        <dbReference type="Proteomes" id="UP000585474"/>
    </source>
</evidence>
<evidence type="ECO:0000256" key="5">
    <source>
        <dbReference type="SAM" id="MobiDB-lite"/>
    </source>
</evidence>
<keyword evidence="9" id="KW-1185">Reference proteome</keyword>
<comment type="subcellular location">
    <subcellularLocation>
        <location evidence="1 4">Nucleus</location>
    </subcellularLocation>
</comment>
<evidence type="ECO:0000256" key="1">
    <source>
        <dbReference type="ARBA" id="ARBA00004123"/>
    </source>
</evidence>
<dbReference type="OrthoDB" id="667358at2759"/>
<dbReference type="Pfam" id="PF16135">
    <property type="entry name" value="TDBD"/>
    <property type="match status" value="1"/>
</dbReference>
<comment type="function">
    <text evidence="4">Acts as a negative regulator of abscisic acid (ABA) response.</text>
</comment>
<evidence type="ECO:0000256" key="2">
    <source>
        <dbReference type="ARBA" id="ARBA00006081"/>
    </source>
</evidence>
<comment type="similarity">
    <text evidence="2 4">Belongs to the Ninja family.</text>
</comment>
<dbReference type="AlphaFoldDB" id="A0A7J0EQY5"/>
<evidence type="ECO:0000259" key="7">
    <source>
        <dbReference type="Pfam" id="PF16135"/>
    </source>
</evidence>
<proteinExistence type="inferred from homology"/>
<evidence type="ECO:0000313" key="8">
    <source>
        <dbReference type="EMBL" id="GFY88742.1"/>
    </source>
</evidence>
<dbReference type="GO" id="GO:0007165">
    <property type="term" value="P:signal transduction"/>
    <property type="evidence" value="ECO:0007669"/>
    <property type="project" value="InterPro"/>
</dbReference>
<name>A0A7J0EQY5_9ERIC</name>
<feature type="region of interest" description="Disordered" evidence="5">
    <location>
        <begin position="37"/>
        <end position="98"/>
    </location>
</feature>
<accession>A0A7J0EQY5</accession>
<dbReference type="InterPro" id="IPR032308">
    <property type="entry name" value="TDBD"/>
</dbReference>
<dbReference type="InterPro" id="IPR031307">
    <property type="entry name" value="Ninja_fam"/>
</dbReference>
<gene>
    <name evidence="8" type="ORF">Acr_06g0006820</name>
</gene>
<feature type="signal peptide" evidence="6">
    <location>
        <begin position="1"/>
        <end position="30"/>
    </location>
</feature>
<feature type="domain" description="Tify" evidence="7">
    <location>
        <begin position="121"/>
        <end position="154"/>
    </location>
</feature>
<organism evidence="8 9">
    <name type="scientific">Actinidia rufa</name>
    <dbReference type="NCBI Taxonomy" id="165716"/>
    <lineage>
        <taxon>Eukaryota</taxon>
        <taxon>Viridiplantae</taxon>
        <taxon>Streptophyta</taxon>
        <taxon>Embryophyta</taxon>
        <taxon>Tracheophyta</taxon>
        <taxon>Spermatophyta</taxon>
        <taxon>Magnoliopsida</taxon>
        <taxon>eudicotyledons</taxon>
        <taxon>Gunneridae</taxon>
        <taxon>Pentapetalae</taxon>
        <taxon>asterids</taxon>
        <taxon>Ericales</taxon>
        <taxon>Actinidiaceae</taxon>
        <taxon>Actinidia</taxon>
    </lineage>
</organism>